<dbReference type="EMBL" id="BSYB01000014">
    <property type="protein sequence ID" value="GMG45400.1"/>
    <property type="molecule type" value="Genomic_DNA"/>
</dbReference>
<accession>A0ABQ6KN79</accession>
<protein>
    <submittedName>
        <fullName evidence="1">Unnamed protein product</fullName>
    </submittedName>
</protein>
<evidence type="ECO:0000313" key="1">
    <source>
        <dbReference type="EMBL" id="GMG45400.1"/>
    </source>
</evidence>
<organism evidence="1 2">
    <name type="scientific">Aspergillus oryzae var. brunneus</name>
    <dbReference type="NCBI Taxonomy" id="332754"/>
    <lineage>
        <taxon>Eukaryota</taxon>
        <taxon>Fungi</taxon>
        <taxon>Dikarya</taxon>
        <taxon>Ascomycota</taxon>
        <taxon>Pezizomycotina</taxon>
        <taxon>Eurotiomycetes</taxon>
        <taxon>Eurotiomycetidae</taxon>
        <taxon>Eurotiales</taxon>
        <taxon>Aspergillaceae</taxon>
        <taxon>Aspergillus</taxon>
        <taxon>Aspergillus subgen. Circumdati</taxon>
    </lineage>
</organism>
<gene>
    <name evidence="1" type="ORF">Aory05_000428000</name>
</gene>
<keyword evidence="2" id="KW-1185">Reference proteome</keyword>
<sequence>MSIITKQSWTSCLRFSREDKAGCPFSSHALNLHQTGSSVLFTPARCGSDFSMFALSNGCRAFVLSPVISYDFANAPKAMMVVADIPPQEAWITCTLYGNGVVLGARLKDKDLCQDSSRLHGFLMVLPMKCSWGIEDHTMLDSLT</sequence>
<reference evidence="1" key="1">
    <citation type="submission" date="2023-04" db="EMBL/GenBank/DDBJ databases">
        <title>Aspergillus oryzae var. brunneus NBRC 4377.</title>
        <authorList>
            <person name="Ichikawa N."/>
            <person name="Sato H."/>
            <person name="Tonouchi N."/>
        </authorList>
    </citation>
    <scope>NUCLEOTIDE SEQUENCE</scope>
    <source>
        <strain evidence="1">NBRC 4377</strain>
    </source>
</reference>
<name>A0ABQ6KN79_ASPOZ</name>
<dbReference type="Proteomes" id="UP001165189">
    <property type="component" value="Unassembled WGS sequence"/>
</dbReference>
<proteinExistence type="predicted"/>
<comment type="caution">
    <text evidence="1">The sequence shown here is derived from an EMBL/GenBank/DDBJ whole genome shotgun (WGS) entry which is preliminary data.</text>
</comment>
<evidence type="ECO:0000313" key="2">
    <source>
        <dbReference type="Proteomes" id="UP001165189"/>
    </source>
</evidence>